<feature type="region of interest" description="Disordered" evidence="1">
    <location>
        <begin position="1"/>
        <end position="31"/>
    </location>
</feature>
<evidence type="ECO:0000256" key="1">
    <source>
        <dbReference type="SAM" id="MobiDB-lite"/>
    </source>
</evidence>
<feature type="compositionally biased region" description="Polar residues" evidence="1">
    <location>
        <begin position="1"/>
        <end position="17"/>
    </location>
</feature>
<protein>
    <recommendedName>
        <fullName evidence="2">KID domain-containing protein</fullName>
    </recommendedName>
</protein>
<feature type="region of interest" description="Disordered" evidence="1">
    <location>
        <begin position="115"/>
        <end position="171"/>
    </location>
</feature>
<name>A0ABV0NZ37_9TELE</name>
<organism evidence="3 4">
    <name type="scientific">Goodea atripinnis</name>
    <dbReference type="NCBI Taxonomy" id="208336"/>
    <lineage>
        <taxon>Eukaryota</taxon>
        <taxon>Metazoa</taxon>
        <taxon>Chordata</taxon>
        <taxon>Craniata</taxon>
        <taxon>Vertebrata</taxon>
        <taxon>Euteleostomi</taxon>
        <taxon>Actinopterygii</taxon>
        <taxon>Neopterygii</taxon>
        <taxon>Teleostei</taxon>
        <taxon>Neoteleostei</taxon>
        <taxon>Acanthomorphata</taxon>
        <taxon>Ovalentaria</taxon>
        <taxon>Atherinomorphae</taxon>
        <taxon>Cyprinodontiformes</taxon>
        <taxon>Goodeidae</taxon>
        <taxon>Goodea</taxon>
    </lineage>
</organism>
<feature type="domain" description="KID" evidence="2">
    <location>
        <begin position="87"/>
        <end position="103"/>
    </location>
</feature>
<dbReference type="Proteomes" id="UP001476798">
    <property type="component" value="Unassembled WGS sequence"/>
</dbReference>
<evidence type="ECO:0000313" key="3">
    <source>
        <dbReference type="EMBL" id="MEQ2175768.1"/>
    </source>
</evidence>
<dbReference type="InterPro" id="IPR003102">
    <property type="entry name" value="CREB1-like_pKID"/>
</dbReference>
<proteinExistence type="predicted"/>
<evidence type="ECO:0000259" key="2">
    <source>
        <dbReference type="Pfam" id="PF02173"/>
    </source>
</evidence>
<gene>
    <name evidence="3" type="ORF">GOODEAATRI_021101</name>
</gene>
<dbReference type="Pfam" id="PF02173">
    <property type="entry name" value="pKID"/>
    <property type="match status" value="1"/>
</dbReference>
<feature type="compositionally biased region" description="Basic and acidic residues" evidence="1">
    <location>
        <begin position="141"/>
        <end position="171"/>
    </location>
</feature>
<evidence type="ECO:0000313" key="4">
    <source>
        <dbReference type="Proteomes" id="UP001476798"/>
    </source>
</evidence>
<sequence length="171" mass="18619">MDTSVSSQLDSCLNDSVTDGEKDHGEANSSPAASNQVQLCFCEPLGCYKIICRNSTSHSQVKSHKRRECCCPPSAIATVAKLEGDGSVMDTQKRRELLSRRPSCHRRHPRLPAAFAQLGPGSEHSDGSVSEQHAEPLITARRGDHPQEGGQADEKQVGKQQEKMGMEQKGH</sequence>
<keyword evidence="4" id="KW-1185">Reference proteome</keyword>
<comment type="caution">
    <text evidence="3">The sequence shown here is derived from an EMBL/GenBank/DDBJ whole genome shotgun (WGS) entry which is preliminary data.</text>
</comment>
<accession>A0ABV0NZ37</accession>
<dbReference type="EMBL" id="JAHRIO010051997">
    <property type="protein sequence ID" value="MEQ2175768.1"/>
    <property type="molecule type" value="Genomic_DNA"/>
</dbReference>
<reference evidence="3 4" key="1">
    <citation type="submission" date="2021-06" db="EMBL/GenBank/DDBJ databases">
        <authorList>
            <person name="Palmer J.M."/>
        </authorList>
    </citation>
    <scope>NUCLEOTIDE SEQUENCE [LARGE SCALE GENOMIC DNA]</scope>
    <source>
        <strain evidence="3 4">GA_2019</strain>
        <tissue evidence="3">Muscle</tissue>
    </source>
</reference>